<dbReference type="SMART" id="SM00437">
    <property type="entry name" value="TOP1Ac"/>
    <property type="match status" value="1"/>
</dbReference>
<keyword evidence="4" id="KW-0479">Metal-binding</keyword>
<dbReference type="InterPro" id="IPR006171">
    <property type="entry name" value="TOPRIM_dom"/>
</dbReference>
<dbReference type="PANTHER" id="PTHR11390">
    <property type="entry name" value="PROKARYOTIC DNA TOPOISOMERASE"/>
    <property type="match status" value="1"/>
</dbReference>
<dbReference type="InterPro" id="IPR003602">
    <property type="entry name" value="Topo_IA_DNA-bd_dom"/>
</dbReference>
<dbReference type="Pfam" id="PF01131">
    <property type="entry name" value="Topoisom_bac"/>
    <property type="match status" value="1"/>
</dbReference>
<dbReference type="GO" id="GO:0046872">
    <property type="term" value="F:metal ion binding"/>
    <property type="evidence" value="ECO:0007669"/>
    <property type="project" value="UniProtKB-KW"/>
</dbReference>
<evidence type="ECO:0000256" key="2">
    <source>
        <dbReference type="ARBA" id="ARBA00009446"/>
    </source>
</evidence>
<dbReference type="InterPro" id="IPR013497">
    <property type="entry name" value="Topo_IA_cen"/>
</dbReference>
<dbReference type="PROSITE" id="PS52039">
    <property type="entry name" value="TOPO_IA_2"/>
    <property type="match status" value="1"/>
</dbReference>
<comment type="caution">
    <text evidence="15">The sequence shown here is derived from an EMBL/GenBank/DDBJ whole genome shotgun (WGS) entry which is preliminary data.</text>
</comment>
<evidence type="ECO:0000256" key="11">
    <source>
        <dbReference type="ARBA" id="ARBA00032235"/>
    </source>
</evidence>
<dbReference type="InterPro" id="IPR005738">
    <property type="entry name" value="TopoIII"/>
</dbReference>
<evidence type="ECO:0000259" key="13">
    <source>
        <dbReference type="PROSITE" id="PS50880"/>
    </source>
</evidence>
<dbReference type="CDD" id="cd00186">
    <property type="entry name" value="TOP1Ac"/>
    <property type="match status" value="1"/>
</dbReference>
<evidence type="ECO:0000256" key="8">
    <source>
        <dbReference type="ARBA" id="ARBA00023235"/>
    </source>
</evidence>
<dbReference type="SMART" id="SM00493">
    <property type="entry name" value="TOPRIM"/>
    <property type="match status" value="1"/>
</dbReference>
<name>A0AAJ1ICQ4_9SPIO</name>
<dbReference type="Gene3D" id="3.40.50.140">
    <property type="match status" value="1"/>
</dbReference>
<dbReference type="GO" id="GO:0006310">
    <property type="term" value="P:DNA recombination"/>
    <property type="evidence" value="ECO:0007669"/>
    <property type="project" value="TreeGrafter"/>
</dbReference>
<dbReference type="GO" id="GO:0003917">
    <property type="term" value="F:DNA topoisomerase type I (single strand cut, ATP-independent) activity"/>
    <property type="evidence" value="ECO:0007669"/>
    <property type="project" value="UniProtKB-EC"/>
</dbReference>
<evidence type="ECO:0000256" key="6">
    <source>
        <dbReference type="ARBA" id="ARBA00023029"/>
    </source>
</evidence>
<dbReference type="Gene3D" id="1.10.460.10">
    <property type="entry name" value="Topoisomerase I, domain 2"/>
    <property type="match status" value="1"/>
</dbReference>
<feature type="domain" description="Toprim" evidence="13">
    <location>
        <begin position="2"/>
        <end position="146"/>
    </location>
</feature>
<dbReference type="CDD" id="cd03362">
    <property type="entry name" value="TOPRIM_TopoIA_TopoIII"/>
    <property type="match status" value="1"/>
</dbReference>
<dbReference type="SMART" id="SM00436">
    <property type="entry name" value="TOP1Bc"/>
    <property type="match status" value="1"/>
</dbReference>
<dbReference type="NCBIfam" id="TIGR01056">
    <property type="entry name" value="topB"/>
    <property type="match status" value="1"/>
</dbReference>
<accession>A0AAJ1ICQ4</accession>
<dbReference type="EMBL" id="JAQQAL010000018">
    <property type="protein sequence ID" value="MDC7226888.1"/>
    <property type="molecule type" value="Genomic_DNA"/>
</dbReference>
<dbReference type="PRINTS" id="PR00417">
    <property type="entry name" value="PRTPISMRASEI"/>
</dbReference>
<organism evidence="15 16">
    <name type="scientific">Candidatus Thalassospirochaeta sargassi</name>
    <dbReference type="NCBI Taxonomy" id="3119039"/>
    <lineage>
        <taxon>Bacteria</taxon>
        <taxon>Pseudomonadati</taxon>
        <taxon>Spirochaetota</taxon>
        <taxon>Spirochaetia</taxon>
        <taxon>Spirochaetales</taxon>
        <taxon>Spirochaetaceae</taxon>
        <taxon>Candidatus Thalassospirochaeta</taxon>
    </lineage>
</organism>
<dbReference type="InterPro" id="IPR034144">
    <property type="entry name" value="TOPRIM_TopoIII"/>
</dbReference>
<evidence type="ECO:0000256" key="10">
    <source>
        <dbReference type="ARBA" id="ARBA00031985"/>
    </source>
</evidence>
<sequence length="669" mass="75384">MKTLIIAEKPSVGRELARVLGCKKSSKSHIEGDKYIVTWAMGHLVELADPGAHDPKFKQWNAEDLPIIPERMKHRVIGRTSRQFSMIKSLMHRKEVNNLIIATDAGREGELVARWVMRLGGYKGPFQRLWISSQTDKAIREGFAALKNGRDYDNLMRAAECRAEADWLIGLNVTRALSCTYDTRLSAGRVQTPSLAMIQDRDEQIRNFKPKPYQLLEADFGGFSASWRGKSGGRIFSGKASAELTSKLENTEAEVVNISEKKQSVPPPLAYDLTALQQDANRALGYSAKQTLKILQGLYERHKIVTYPRTDSRHLTADIEPTIKDRLKALYATDWRVRAEEIQKSSLKPGKRLFDDSRVSDHHAIIPTEETVKPERLSAEEKALWNMIVKRFLAVLSPPHCYVKRSAELRAEGESFFVSSSRVTDEGWRNIEFIAVENGENERSGSGKIDNLKKGQKYKIESTRLQQKQTTPPGHHTEASLLALMEKNNLGTPATRADIIEKLLSNRYMERSGSALKLTPAGEEVLLLVPEQLKSAELTAEWEKRLSRIAEGKEKAGVFSSDIRKNTGELVAAVKSGGKDYKPVEFSKKPCPLCGRMMMPTKDRRGRELYVCRSLSCGYEEEPENRGGYRKPSPKERAVTRKLIKQYSDDSSDTFTLADMINMKTPGKK</sequence>
<evidence type="ECO:0000256" key="5">
    <source>
        <dbReference type="ARBA" id="ARBA00022842"/>
    </source>
</evidence>
<dbReference type="InterPro" id="IPR003601">
    <property type="entry name" value="Topo_IA_2"/>
</dbReference>
<protein>
    <recommendedName>
        <fullName evidence="3">DNA topoisomerase</fullName>
        <ecNumber evidence="3">5.6.2.1</ecNumber>
    </recommendedName>
    <alternativeName>
        <fullName evidence="12">Omega-protein</fullName>
    </alternativeName>
    <alternativeName>
        <fullName evidence="11">Relaxing enzyme</fullName>
    </alternativeName>
    <alternativeName>
        <fullName evidence="9">Swivelase</fullName>
    </alternativeName>
    <alternativeName>
        <fullName evidence="10">Untwisting enzyme</fullName>
    </alternativeName>
</protein>
<keyword evidence="8" id="KW-0413">Isomerase</keyword>
<dbReference type="PROSITE" id="PS50880">
    <property type="entry name" value="TOPRIM"/>
    <property type="match status" value="1"/>
</dbReference>
<keyword evidence="5" id="KW-0460">Magnesium</keyword>
<dbReference type="GO" id="GO:0006281">
    <property type="term" value="P:DNA repair"/>
    <property type="evidence" value="ECO:0007669"/>
    <property type="project" value="TreeGrafter"/>
</dbReference>
<evidence type="ECO:0000256" key="4">
    <source>
        <dbReference type="ARBA" id="ARBA00022723"/>
    </source>
</evidence>
<dbReference type="InterPro" id="IPR023405">
    <property type="entry name" value="Topo_IA_core_domain"/>
</dbReference>
<dbReference type="Gene3D" id="1.10.290.10">
    <property type="entry name" value="Topoisomerase I, domain 4"/>
    <property type="match status" value="1"/>
</dbReference>
<evidence type="ECO:0000256" key="9">
    <source>
        <dbReference type="ARBA" id="ARBA00030003"/>
    </source>
</evidence>
<dbReference type="InterPro" id="IPR000380">
    <property type="entry name" value="Topo_IA"/>
</dbReference>
<dbReference type="GO" id="GO:0003677">
    <property type="term" value="F:DNA binding"/>
    <property type="evidence" value="ECO:0007669"/>
    <property type="project" value="UniProtKB-KW"/>
</dbReference>
<dbReference type="Proteomes" id="UP001221217">
    <property type="component" value="Unassembled WGS sequence"/>
</dbReference>
<gene>
    <name evidence="15" type="ORF">PQJ61_09005</name>
</gene>
<comment type="similarity">
    <text evidence="2">Belongs to the type IA topoisomerase family.</text>
</comment>
<dbReference type="PROSITE" id="PS00396">
    <property type="entry name" value="TOPO_IA_1"/>
    <property type="match status" value="1"/>
</dbReference>
<dbReference type="GO" id="GO:0006265">
    <property type="term" value="P:DNA topological change"/>
    <property type="evidence" value="ECO:0007669"/>
    <property type="project" value="InterPro"/>
</dbReference>
<dbReference type="Pfam" id="PF01751">
    <property type="entry name" value="Toprim"/>
    <property type="match status" value="1"/>
</dbReference>
<dbReference type="EC" id="5.6.2.1" evidence="3"/>
<keyword evidence="7" id="KW-0238">DNA-binding</keyword>
<feature type="domain" description="Topo IA-type catalytic" evidence="14">
    <location>
        <begin position="152"/>
        <end position="571"/>
    </location>
</feature>
<dbReference type="Gene3D" id="2.70.20.10">
    <property type="entry name" value="Topoisomerase I, domain 3"/>
    <property type="match status" value="1"/>
</dbReference>
<dbReference type="PANTHER" id="PTHR11390:SF21">
    <property type="entry name" value="DNA TOPOISOMERASE 3-ALPHA"/>
    <property type="match status" value="1"/>
</dbReference>
<evidence type="ECO:0000313" key="15">
    <source>
        <dbReference type="EMBL" id="MDC7226888.1"/>
    </source>
</evidence>
<dbReference type="NCBIfam" id="NF005829">
    <property type="entry name" value="PRK07726.1"/>
    <property type="match status" value="1"/>
</dbReference>
<dbReference type="InterPro" id="IPR023406">
    <property type="entry name" value="Topo_IA_AS"/>
</dbReference>
<proteinExistence type="inferred from homology"/>
<reference evidence="15 16" key="1">
    <citation type="submission" date="2022-12" db="EMBL/GenBank/DDBJ databases">
        <title>Metagenome assembled genome from gulf of manar.</title>
        <authorList>
            <person name="Kohli P."/>
            <person name="Pk S."/>
            <person name="Venkata Ramana C."/>
            <person name="Sasikala C."/>
        </authorList>
    </citation>
    <scope>NUCLEOTIDE SEQUENCE [LARGE SCALE GENOMIC DNA]</scope>
    <source>
        <strain evidence="15">JB008</strain>
    </source>
</reference>
<evidence type="ECO:0000256" key="12">
    <source>
        <dbReference type="ARBA" id="ARBA00032877"/>
    </source>
</evidence>
<evidence type="ECO:0000256" key="3">
    <source>
        <dbReference type="ARBA" id="ARBA00012891"/>
    </source>
</evidence>
<dbReference type="GO" id="GO:0043597">
    <property type="term" value="C:cytoplasmic replication fork"/>
    <property type="evidence" value="ECO:0007669"/>
    <property type="project" value="TreeGrafter"/>
</dbReference>
<dbReference type="InterPro" id="IPR013824">
    <property type="entry name" value="Topo_IA_cen_sub1"/>
</dbReference>
<dbReference type="InterPro" id="IPR013826">
    <property type="entry name" value="Topo_IA_cen_sub3"/>
</dbReference>
<dbReference type="SUPFAM" id="SSF56712">
    <property type="entry name" value="Prokaryotic type I DNA topoisomerase"/>
    <property type="match status" value="1"/>
</dbReference>
<evidence type="ECO:0000313" key="16">
    <source>
        <dbReference type="Proteomes" id="UP001221217"/>
    </source>
</evidence>
<evidence type="ECO:0000259" key="14">
    <source>
        <dbReference type="PROSITE" id="PS52039"/>
    </source>
</evidence>
<dbReference type="AlphaFoldDB" id="A0AAJ1ICQ4"/>
<evidence type="ECO:0000256" key="1">
    <source>
        <dbReference type="ARBA" id="ARBA00000213"/>
    </source>
</evidence>
<evidence type="ECO:0000256" key="7">
    <source>
        <dbReference type="ARBA" id="ARBA00023125"/>
    </source>
</evidence>
<dbReference type="InterPro" id="IPR013825">
    <property type="entry name" value="Topo_IA_cen_sub2"/>
</dbReference>
<comment type="catalytic activity">
    <reaction evidence="1">
        <text>ATP-independent breakage of single-stranded DNA, followed by passage and rejoining.</text>
        <dbReference type="EC" id="5.6.2.1"/>
    </reaction>
</comment>
<keyword evidence="6" id="KW-0799">Topoisomerase</keyword>